<sequence>MEKSKEELEKNKQIVQLVSDMATIRISDVKEKGKQFRNREKELMSNKIKVMEKIEDRLQHVEEEAIQEEIESADKVNKEVNLVNEEYKSLVMNCVKKEKEYKETIEALESFAESIVADTEKAEPELELLEITSGSVVTEENSEKDLKGAEEKDEVISSKYEAKQRELISSDENEVVAQDDKHIEKADQPGTLRTSKRTGKDPFWMKDYVVEKGRGKGKK</sequence>
<feature type="compositionally biased region" description="Basic and acidic residues" evidence="2">
    <location>
        <begin position="178"/>
        <end position="187"/>
    </location>
</feature>
<evidence type="ECO:0000313" key="3">
    <source>
        <dbReference type="EMBL" id="WOG88521.1"/>
    </source>
</evidence>
<dbReference type="EMBL" id="CP093344">
    <property type="protein sequence ID" value="WOG88521.1"/>
    <property type="molecule type" value="Genomic_DNA"/>
</dbReference>
<feature type="region of interest" description="Disordered" evidence="2">
    <location>
        <begin position="167"/>
        <end position="199"/>
    </location>
</feature>
<evidence type="ECO:0000256" key="2">
    <source>
        <dbReference type="SAM" id="MobiDB-lite"/>
    </source>
</evidence>
<evidence type="ECO:0000256" key="1">
    <source>
        <dbReference type="SAM" id="Coils"/>
    </source>
</evidence>
<dbReference type="InterPro" id="IPR007033">
    <property type="entry name" value="GORAB"/>
</dbReference>
<reference evidence="3" key="2">
    <citation type="submission" date="2022-03" db="EMBL/GenBank/DDBJ databases">
        <title>Draft title - Genomic analysis of global carrot germplasm unveils the trajectory of domestication and the origin of high carotenoid orange carrot.</title>
        <authorList>
            <person name="Iorizzo M."/>
            <person name="Ellison S."/>
            <person name="Senalik D."/>
            <person name="Macko-Podgorni A."/>
            <person name="Grzebelus D."/>
            <person name="Bostan H."/>
            <person name="Rolling W."/>
            <person name="Curaba J."/>
            <person name="Simon P."/>
        </authorList>
    </citation>
    <scope>NUCLEOTIDE SEQUENCE</scope>
    <source>
        <tissue evidence="3">Leaf</tissue>
    </source>
</reference>
<evidence type="ECO:0000313" key="4">
    <source>
        <dbReference type="Proteomes" id="UP000077755"/>
    </source>
</evidence>
<feature type="region of interest" description="Disordered" evidence="2">
    <location>
        <begin position="134"/>
        <end position="155"/>
    </location>
</feature>
<keyword evidence="4" id="KW-1185">Reference proteome</keyword>
<gene>
    <name evidence="3" type="ORF">DCAR_0207756</name>
</gene>
<name>A0A162AUB4_DAUCS</name>
<proteinExistence type="predicted"/>
<protein>
    <submittedName>
        <fullName evidence="3">Uncharacterized protein</fullName>
    </submittedName>
</protein>
<dbReference type="Proteomes" id="UP000077755">
    <property type="component" value="Chromosome 2"/>
</dbReference>
<dbReference type="AlphaFoldDB" id="A0A162AUB4"/>
<dbReference type="Gramene" id="KZN06033">
    <property type="protein sequence ID" value="KZN06033"/>
    <property type="gene ID" value="DCAR_006870"/>
</dbReference>
<feature type="compositionally biased region" description="Basic and acidic residues" evidence="2">
    <location>
        <begin position="141"/>
        <end position="155"/>
    </location>
</feature>
<reference evidence="3" key="1">
    <citation type="journal article" date="2016" name="Nat. Genet.">
        <title>A high-quality carrot genome assembly provides new insights into carotenoid accumulation and asterid genome evolution.</title>
        <authorList>
            <person name="Iorizzo M."/>
            <person name="Ellison S."/>
            <person name="Senalik D."/>
            <person name="Zeng P."/>
            <person name="Satapoomin P."/>
            <person name="Huang J."/>
            <person name="Bowman M."/>
            <person name="Iovene M."/>
            <person name="Sanseverino W."/>
            <person name="Cavagnaro P."/>
            <person name="Yildiz M."/>
            <person name="Macko-Podgorni A."/>
            <person name="Moranska E."/>
            <person name="Grzebelus E."/>
            <person name="Grzebelus D."/>
            <person name="Ashrafi H."/>
            <person name="Zheng Z."/>
            <person name="Cheng S."/>
            <person name="Spooner D."/>
            <person name="Van Deynze A."/>
            <person name="Simon P."/>
        </authorList>
    </citation>
    <scope>NUCLEOTIDE SEQUENCE</scope>
    <source>
        <tissue evidence="3">Leaf</tissue>
    </source>
</reference>
<keyword evidence="1" id="KW-0175">Coiled coil</keyword>
<feature type="coiled-coil region" evidence="1">
    <location>
        <begin position="44"/>
        <end position="86"/>
    </location>
</feature>
<accession>A0A162AUB4</accession>
<dbReference type="Pfam" id="PF04949">
    <property type="entry name" value="Transcrip_act"/>
    <property type="match status" value="1"/>
</dbReference>
<organism evidence="3 4">
    <name type="scientific">Daucus carota subsp. sativus</name>
    <name type="common">Carrot</name>
    <dbReference type="NCBI Taxonomy" id="79200"/>
    <lineage>
        <taxon>Eukaryota</taxon>
        <taxon>Viridiplantae</taxon>
        <taxon>Streptophyta</taxon>
        <taxon>Embryophyta</taxon>
        <taxon>Tracheophyta</taxon>
        <taxon>Spermatophyta</taxon>
        <taxon>Magnoliopsida</taxon>
        <taxon>eudicotyledons</taxon>
        <taxon>Gunneridae</taxon>
        <taxon>Pentapetalae</taxon>
        <taxon>asterids</taxon>
        <taxon>campanulids</taxon>
        <taxon>Apiales</taxon>
        <taxon>Apiaceae</taxon>
        <taxon>Apioideae</taxon>
        <taxon>Scandiceae</taxon>
        <taxon>Daucinae</taxon>
        <taxon>Daucus</taxon>
        <taxon>Daucus sect. Daucus</taxon>
    </lineage>
</organism>